<dbReference type="PRINTS" id="PR00344">
    <property type="entry name" value="BCTRLSENSOR"/>
</dbReference>
<dbReference type="InterPro" id="IPR004358">
    <property type="entry name" value="Sig_transdc_His_kin-like_C"/>
</dbReference>
<proteinExistence type="predicted"/>
<sequence length="444" mass="50096">MKKKIRREFILVALFTITLTTLLVTAVFYEFFKKEVMDELDIDIQVLQETGVFETADIENGLREMPLDDLRISLIAQDGSVLYDNDANVGNLGNHGDRPEVSQALRSGEGQSVRRSDTMDESAFYYAVRQEDGTVLRVARETSSIWRMFKDAFPMVCVMALAIFCMCYVLATRATKTLMKPIDYLGCHLDECGEIETYEELVPFVQTIKKQHDDIMKNAQMRQDFTANVSHELKTPLTSISGYAELIEHRMASAQDVPRFAGEIHRSANRLLSMINDIIRLSELDVMETEDMVFERVPLYVLAESCVDMLQLKAEKHNVTLELKGTPCHMAGNREMVEEILYNLCDNAIRYNNPGGSVTVTVVPKGEKVMLQVADTGIGISKEHQQRVFERFYRVDKSRSKATGGTGLGLAIVKHMVAQHHAELTLESEEGKGTTITILFEKAD</sequence>
<dbReference type="GO" id="GO:0016036">
    <property type="term" value="P:cellular response to phosphate starvation"/>
    <property type="evidence" value="ECO:0007669"/>
    <property type="project" value="TreeGrafter"/>
</dbReference>
<feature type="transmembrane region" description="Helical" evidence="10">
    <location>
        <begin position="9"/>
        <end position="29"/>
    </location>
</feature>
<reference evidence="12 13" key="1">
    <citation type="submission" date="2021-10" db="EMBL/GenBank/DDBJ databases">
        <title>Anaerobic single-cell dispensing facilitates the cultivation of human gut bacteria.</title>
        <authorList>
            <person name="Afrizal A."/>
        </authorList>
    </citation>
    <scope>NUCLEOTIDE SEQUENCE [LARGE SCALE GENOMIC DNA]</scope>
    <source>
        <strain evidence="12 13">CLA-AA-H276</strain>
    </source>
</reference>
<protein>
    <recommendedName>
        <fullName evidence="3">histidine kinase</fullName>
        <ecNumber evidence="3">2.7.13.3</ecNumber>
    </recommendedName>
</protein>
<name>A0AAE3DCV2_9FIRM</name>
<dbReference type="SMART" id="SM00388">
    <property type="entry name" value="HisKA"/>
    <property type="match status" value="1"/>
</dbReference>
<dbReference type="AlphaFoldDB" id="A0AAE3DCV2"/>
<dbReference type="SUPFAM" id="SSF55874">
    <property type="entry name" value="ATPase domain of HSP90 chaperone/DNA topoisomerase II/histidine kinase"/>
    <property type="match status" value="1"/>
</dbReference>
<evidence type="ECO:0000256" key="2">
    <source>
        <dbReference type="ARBA" id="ARBA00004370"/>
    </source>
</evidence>
<dbReference type="PANTHER" id="PTHR45453:SF1">
    <property type="entry name" value="PHOSPHATE REGULON SENSOR PROTEIN PHOR"/>
    <property type="match status" value="1"/>
</dbReference>
<evidence type="ECO:0000256" key="7">
    <source>
        <dbReference type="ARBA" id="ARBA00023012"/>
    </source>
</evidence>
<organism evidence="12 13">
    <name type="scientific">Hominiventricola filiformis</name>
    <dbReference type="NCBI Taxonomy" id="2885352"/>
    <lineage>
        <taxon>Bacteria</taxon>
        <taxon>Bacillati</taxon>
        <taxon>Bacillota</taxon>
        <taxon>Clostridia</taxon>
        <taxon>Lachnospirales</taxon>
        <taxon>Lachnospiraceae</taxon>
        <taxon>Hominiventricola</taxon>
    </lineage>
</organism>
<evidence type="ECO:0000256" key="10">
    <source>
        <dbReference type="SAM" id="Phobius"/>
    </source>
</evidence>
<evidence type="ECO:0000313" key="12">
    <source>
        <dbReference type="EMBL" id="MCC2126739.1"/>
    </source>
</evidence>
<comment type="subcellular location">
    <subcellularLocation>
        <location evidence="2">Membrane</location>
    </subcellularLocation>
</comment>
<keyword evidence="6 12" id="KW-0418">Kinase</keyword>
<dbReference type="Pfam" id="PF00512">
    <property type="entry name" value="HisKA"/>
    <property type="match status" value="1"/>
</dbReference>
<evidence type="ECO:0000256" key="5">
    <source>
        <dbReference type="ARBA" id="ARBA00022679"/>
    </source>
</evidence>
<dbReference type="InterPro" id="IPR050351">
    <property type="entry name" value="BphY/WalK/GraS-like"/>
</dbReference>
<keyword evidence="4" id="KW-0597">Phosphoprotein</keyword>
<dbReference type="InterPro" id="IPR003594">
    <property type="entry name" value="HATPase_dom"/>
</dbReference>
<dbReference type="PROSITE" id="PS50109">
    <property type="entry name" value="HIS_KIN"/>
    <property type="match status" value="1"/>
</dbReference>
<evidence type="ECO:0000256" key="8">
    <source>
        <dbReference type="ARBA" id="ARBA00023136"/>
    </source>
</evidence>
<dbReference type="GO" id="GO:0000155">
    <property type="term" value="F:phosphorelay sensor kinase activity"/>
    <property type="evidence" value="ECO:0007669"/>
    <property type="project" value="InterPro"/>
</dbReference>
<dbReference type="CDD" id="cd00075">
    <property type="entry name" value="HATPase"/>
    <property type="match status" value="1"/>
</dbReference>
<comment type="caution">
    <text evidence="12">The sequence shown here is derived from an EMBL/GenBank/DDBJ whole genome shotgun (WGS) entry which is preliminary data.</text>
</comment>
<evidence type="ECO:0000256" key="3">
    <source>
        <dbReference type="ARBA" id="ARBA00012438"/>
    </source>
</evidence>
<evidence type="ECO:0000256" key="4">
    <source>
        <dbReference type="ARBA" id="ARBA00022553"/>
    </source>
</evidence>
<keyword evidence="8 10" id="KW-0472">Membrane</keyword>
<feature type="region of interest" description="Disordered" evidence="9">
    <location>
        <begin position="93"/>
        <end position="112"/>
    </location>
</feature>
<dbReference type="InterPro" id="IPR003661">
    <property type="entry name" value="HisK_dim/P_dom"/>
</dbReference>
<dbReference type="SMART" id="SM00387">
    <property type="entry name" value="HATPase_c"/>
    <property type="match status" value="1"/>
</dbReference>
<dbReference type="EC" id="2.7.13.3" evidence="3"/>
<evidence type="ECO:0000256" key="6">
    <source>
        <dbReference type="ARBA" id="ARBA00022777"/>
    </source>
</evidence>
<feature type="domain" description="Histidine kinase" evidence="11">
    <location>
        <begin position="228"/>
        <end position="444"/>
    </location>
</feature>
<dbReference type="InterPro" id="IPR036097">
    <property type="entry name" value="HisK_dim/P_sf"/>
</dbReference>
<dbReference type="RefSeq" id="WP_308459642.1">
    <property type="nucleotide sequence ID" value="NZ_JAJEPS010000010.1"/>
</dbReference>
<evidence type="ECO:0000313" key="13">
    <source>
        <dbReference type="Proteomes" id="UP001198220"/>
    </source>
</evidence>
<dbReference type="PANTHER" id="PTHR45453">
    <property type="entry name" value="PHOSPHATE REGULON SENSOR PROTEIN PHOR"/>
    <property type="match status" value="1"/>
</dbReference>
<dbReference type="EMBL" id="JAJEPS010000010">
    <property type="protein sequence ID" value="MCC2126739.1"/>
    <property type="molecule type" value="Genomic_DNA"/>
</dbReference>
<dbReference type="Gene3D" id="3.30.565.10">
    <property type="entry name" value="Histidine kinase-like ATPase, C-terminal domain"/>
    <property type="match status" value="1"/>
</dbReference>
<dbReference type="Pfam" id="PF02518">
    <property type="entry name" value="HATPase_c"/>
    <property type="match status" value="1"/>
</dbReference>
<dbReference type="Proteomes" id="UP001198220">
    <property type="component" value="Unassembled WGS sequence"/>
</dbReference>
<evidence type="ECO:0000256" key="9">
    <source>
        <dbReference type="SAM" id="MobiDB-lite"/>
    </source>
</evidence>
<evidence type="ECO:0000259" key="11">
    <source>
        <dbReference type="PROSITE" id="PS50109"/>
    </source>
</evidence>
<dbReference type="InterPro" id="IPR036890">
    <property type="entry name" value="HATPase_C_sf"/>
</dbReference>
<dbReference type="FunFam" id="1.10.287.130:FF:000001">
    <property type="entry name" value="Two-component sensor histidine kinase"/>
    <property type="match status" value="1"/>
</dbReference>
<dbReference type="GO" id="GO:0004721">
    <property type="term" value="F:phosphoprotein phosphatase activity"/>
    <property type="evidence" value="ECO:0007669"/>
    <property type="project" value="TreeGrafter"/>
</dbReference>
<dbReference type="FunFam" id="3.30.565.10:FF:000006">
    <property type="entry name" value="Sensor histidine kinase WalK"/>
    <property type="match status" value="1"/>
</dbReference>
<keyword evidence="10" id="KW-1133">Transmembrane helix</keyword>
<dbReference type="InterPro" id="IPR005467">
    <property type="entry name" value="His_kinase_dom"/>
</dbReference>
<keyword evidence="10" id="KW-0812">Transmembrane</keyword>
<dbReference type="CDD" id="cd00082">
    <property type="entry name" value="HisKA"/>
    <property type="match status" value="1"/>
</dbReference>
<accession>A0AAE3DCV2</accession>
<dbReference type="GO" id="GO:0005886">
    <property type="term" value="C:plasma membrane"/>
    <property type="evidence" value="ECO:0007669"/>
    <property type="project" value="TreeGrafter"/>
</dbReference>
<keyword evidence="5" id="KW-0808">Transferase</keyword>
<gene>
    <name evidence="12" type="ORF">LKD36_11165</name>
</gene>
<feature type="transmembrane region" description="Helical" evidence="10">
    <location>
        <begin position="152"/>
        <end position="171"/>
    </location>
</feature>
<keyword evidence="13" id="KW-1185">Reference proteome</keyword>
<evidence type="ECO:0000256" key="1">
    <source>
        <dbReference type="ARBA" id="ARBA00000085"/>
    </source>
</evidence>
<dbReference type="Gene3D" id="1.10.287.130">
    <property type="match status" value="1"/>
</dbReference>
<keyword evidence="7" id="KW-0902">Two-component regulatory system</keyword>
<dbReference type="SUPFAM" id="SSF47384">
    <property type="entry name" value="Homodimeric domain of signal transducing histidine kinase"/>
    <property type="match status" value="1"/>
</dbReference>
<comment type="catalytic activity">
    <reaction evidence="1">
        <text>ATP + protein L-histidine = ADP + protein N-phospho-L-histidine.</text>
        <dbReference type="EC" id="2.7.13.3"/>
    </reaction>
</comment>